<sequence length="121" mass="13552">EYKESFKNNAGPKVIIGRKERSAGRIFVDMTGGTEGSEKIFEKLSTAGVGTIVGMHISEKHYKEAEKHHINVIVAGHIASDTLGVNLLLDEIEKKGKLKIIPCSGFRRYFRAKRKNKVLER</sequence>
<name>X1JYZ7_9ZZZZ</name>
<dbReference type="InterPro" id="IPR036069">
    <property type="entry name" value="DUF34/NIF3_sf"/>
</dbReference>
<dbReference type="AlphaFoldDB" id="X1JYZ7"/>
<dbReference type="SUPFAM" id="SSF102705">
    <property type="entry name" value="NIF3 (NGG1p interacting factor 3)-like"/>
    <property type="match status" value="1"/>
</dbReference>
<feature type="non-terminal residue" evidence="1">
    <location>
        <position position="1"/>
    </location>
</feature>
<evidence type="ECO:0008006" key="2">
    <source>
        <dbReference type="Google" id="ProtNLM"/>
    </source>
</evidence>
<gene>
    <name evidence="1" type="ORF">S03H2_65417</name>
</gene>
<comment type="caution">
    <text evidence="1">The sequence shown here is derived from an EMBL/GenBank/DDBJ whole genome shotgun (WGS) entry which is preliminary data.</text>
</comment>
<evidence type="ECO:0000313" key="1">
    <source>
        <dbReference type="EMBL" id="GAH86605.1"/>
    </source>
</evidence>
<reference evidence="1" key="1">
    <citation type="journal article" date="2014" name="Front. Microbiol.">
        <title>High frequency of phylogenetically diverse reductive dehalogenase-homologous genes in deep subseafloor sedimentary metagenomes.</title>
        <authorList>
            <person name="Kawai M."/>
            <person name="Futagami T."/>
            <person name="Toyoda A."/>
            <person name="Takaki Y."/>
            <person name="Nishi S."/>
            <person name="Hori S."/>
            <person name="Arai W."/>
            <person name="Tsubouchi T."/>
            <person name="Morono Y."/>
            <person name="Uchiyama I."/>
            <person name="Ito T."/>
            <person name="Fujiyama A."/>
            <person name="Inagaki F."/>
            <person name="Takami H."/>
        </authorList>
    </citation>
    <scope>NUCLEOTIDE SEQUENCE</scope>
    <source>
        <strain evidence="1">Expedition CK06-06</strain>
    </source>
</reference>
<protein>
    <recommendedName>
        <fullName evidence="2">NGG1p interacting factor NIF3</fullName>
    </recommendedName>
</protein>
<accession>X1JYZ7</accession>
<proteinExistence type="predicted"/>
<dbReference type="EMBL" id="BARU01042592">
    <property type="protein sequence ID" value="GAH86605.1"/>
    <property type="molecule type" value="Genomic_DNA"/>
</dbReference>
<organism evidence="1">
    <name type="scientific">marine sediment metagenome</name>
    <dbReference type="NCBI Taxonomy" id="412755"/>
    <lineage>
        <taxon>unclassified sequences</taxon>
        <taxon>metagenomes</taxon>
        <taxon>ecological metagenomes</taxon>
    </lineage>
</organism>